<evidence type="ECO:0000256" key="1">
    <source>
        <dbReference type="SAM" id="MobiDB-lite"/>
    </source>
</evidence>
<evidence type="ECO:0000313" key="2">
    <source>
        <dbReference type="EMBL" id="OWY99999.1"/>
    </source>
</evidence>
<dbReference type="Proteomes" id="UP000198211">
    <property type="component" value="Unassembled WGS sequence"/>
</dbReference>
<organism evidence="2 3">
    <name type="scientific">Phytophthora megakarya</name>
    <dbReference type="NCBI Taxonomy" id="4795"/>
    <lineage>
        <taxon>Eukaryota</taxon>
        <taxon>Sar</taxon>
        <taxon>Stramenopiles</taxon>
        <taxon>Oomycota</taxon>
        <taxon>Peronosporomycetes</taxon>
        <taxon>Peronosporales</taxon>
        <taxon>Peronosporaceae</taxon>
        <taxon>Phytophthora</taxon>
    </lineage>
</organism>
<dbReference type="AlphaFoldDB" id="A0A225V6E7"/>
<feature type="region of interest" description="Disordered" evidence="1">
    <location>
        <begin position="121"/>
        <end position="144"/>
    </location>
</feature>
<comment type="caution">
    <text evidence="2">The sequence shown here is derived from an EMBL/GenBank/DDBJ whole genome shotgun (WGS) entry which is preliminary data.</text>
</comment>
<name>A0A225V6E7_9STRA</name>
<accession>A0A225V6E7</accession>
<evidence type="ECO:0008006" key="4">
    <source>
        <dbReference type="Google" id="ProtNLM"/>
    </source>
</evidence>
<proteinExistence type="predicted"/>
<evidence type="ECO:0000313" key="3">
    <source>
        <dbReference type="Proteomes" id="UP000198211"/>
    </source>
</evidence>
<sequence>MAKRSWMEMFRPTLVRQAVWMKLGGELAVPIDSTSTRQDTALDDWAPADAGTSLRRWEKKLRPAFGVEEIAPGRQVVARQAFMPADPSQVQLPQTPVNQGEASTGVFGPKGSPYMHDSHMVTPSQSDRSYAMNEDSSDHGNNLLNGETWARPICELSEREEKNSTPRHEITTHLPLGNIKSFSGY</sequence>
<keyword evidence="3" id="KW-1185">Reference proteome</keyword>
<dbReference type="EMBL" id="NBNE01007983">
    <property type="protein sequence ID" value="OWY99999.1"/>
    <property type="molecule type" value="Genomic_DNA"/>
</dbReference>
<gene>
    <name evidence="2" type="ORF">PHMEG_00028901</name>
</gene>
<reference evidence="3" key="1">
    <citation type="submission" date="2017-03" db="EMBL/GenBank/DDBJ databases">
        <title>Phytopthora megakarya and P. palmivora, two closely related causual agents of cacao black pod achieved similar genome size and gene model numbers by different mechanisms.</title>
        <authorList>
            <person name="Ali S."/>
            <person name="Shao J."/>
            <person name="Larry D.J."/>
            <person name="Kronmiller B."/>
            <person name="Shen D."/>
            <person name="Strem M.D."/>
            <person name="Melnick R.L."/>
            <person name="Guiltinan M.J."/>
            <person name="Tyler B.M."/>
            <person name="Meinhardt L.W."/>
            <person name="Bailey B.A."/>
        </authorList>
    </citation>
    <scope>NUCLEOTIDE SEQUENCE [LARGE SCALE GENOMIC DNA]</scope>
    <source>
        <strain evidence="3">zdho120</strain>
    </source>
</reference>
<protein>
    <recommendedName>
        <fullName evidence="4">Eukaryotic/viral aspartic protease</fullName>
    </recommendedName>
</protein>